<keyword evidence="2" id="KW-1185">Reference proteome</keyword>
<organism evidence="1 2">
    <name type="scientific">Microterricola viridarii</name>
    <dbReference type="NCBI Taxonomy" id="412690"/>
    <lineage>
        <taxon>Bacteria</taxon>
        <taxon>Bacillati</taxon>
        <taxon>Actinomycetota</taxon>
        <taxon>Actinomycetes</taxon>
        <taxon>Micrococcales</taxon>
        <taxon>Microbacteriaceae</taxon>
        <taxon>Microterricola</taxon>
    </lineage>
</organism>
<name>A0A0Y0PIY8_9MICO</name>
<evidence type="ECO:0000313" key="2">
    <source>
        <dbReference type="Proteomes" id="UP000058305"/>
    </source>
</evidence>
<gene>
    <name evidence="1" type="ORF">AWU67_14180</name>
</gene>
<evidence type="ECO:0000313" key="1">
    <source>
        <dbReference type="EMBL" id="AMB59817.1"/>
    </source>
</evidence>
<sequence>MAADPASLTEAEKVATIIAQTSSDLAGRPEAVIHAALVEGFTNAGLDFSSEEARRVAHDISVAPRLRNTIDD</sequence>
<reference evidence="2" key="2">
    <citation type="submission" date="2016-01" db="EMBL/GenBank/DDBJ databases">
        <title>First complete genome sequence of a species in the genus Microterricola, an extremophilic cold active enzyme producing strain ERGS5:02 isolated from Sikkim Himalaya.</title>
        <authorList>
            <person name="Kumar R."/>
            <person name="Singh D."/>
            <person name="Swarnkar M.K."/>
        </authorList>
    </citation>
    <scope>NUCLEOTIDE SEQUENCE [LARGE SCALE GENOMIC DNA]</scope>
    <source>
        <strain evidence="2">ERGS5:02</strain>
    </source>
</reference>
<reference evidence="1 2" key="1">
    <citation type="journal article" date="2016" name="J. Biotechnol.">
        <title>First complete genome sequence of a species in the genus Microterricola, an extremophilic cold active enzyme producing bacterial strain ERGS5:02 isolated from Sikkim Himalaya.</title>
        <authorList>
            <person name="Himanshu"/>
            <person name="Swarnkar M.K."/>
            <person name="Singh D."/>
            <person name="Kumar R."/>
        </authorList>
    </citation>
    <scope>NUCLEOTIDE SEQUENCE [LARGE SCALE GENOMIC DNA]</scope>
    <source>
        <strain evidence="1 2">ERGS5:02</strain>
    </source>
</reference>
<dbReference type="AlphaFoldDB" id="A0A0Y0PIY8"/>
<dbReference type="KEGG" id="mvd:AWU67_14180"/>
<dbReference type="EMBL" id="CP014145">
    <property type="protein sequence ID" value="AMB59817.1"/>
    <property type="molecule type" value="Genomic_DNA"/>
</dbReference>
<dbReference type="Proteomes" id="UP000058305">
    <property type="component" value="Chromosome"/>
</dbReference>
<accession>A0A0Y0PIY8</accession>
<proteinExistence type="predicted"/>
<protein>
    <submittedName>
        <fullName evidence="1">Uncharacterized protein</fullName>
    </submittedName>
</protein>